<protein>
    <submittedName>
        <fullName evidence="2">Uncharacterized protein</fullName>
    </submittedName>
</protein>
<feature type="transmembrane region" description="Helical" evidence="1">
    <location>
        <begin position="6"/>
        <end position="28"/>
    </location>
</feature>
<sequence>MEGGKFYLPTSGFWGRIFCSVAFPCLLFPSRPFVPLVSYEGSMQPSVLIGPV</sequence>
<accession>A0A5N6YHW2</accession>
<name>A0A5N6YHW2_9EURO</name>
<evidence type="ECO:0000313" key="2">
    <source>
        <dbReference type="EMBL" id="KAE8345062.1"/>
    </source>
</evidence>
<proteinExistence type="predicted"/>
<reference evidence="2" key="1">
    <citation type="submission" date="2019-04" db="EMBL/GenBank/DDBJ databases">
        <title>Friends and foes A comparative genomics study of 23 Aspergillus species from section Flavi.</title>
        <authorList>
            <consortium name="DOE Joint Genome Institute"/>
            <person name="Kjaerbolling I."/>
            <person name="Vesth T."/>
            <person name="Frisvad J.C."/>
            <person name="Nybo J.L."/>
            <person name="Theobald S."/>
            <person name="Kildgaard S."/>
            <person name="Isbrandt T."/>
            <person name="Kuo A."/>
            <person name="Sato A."/>
            <person name="Lyhne E.K."/>
            <person name="Kogle M.E."/>
            <person name="Wiebenga A."/>
            <person name="Kun R.S."/>
            <person name="Lubbers R.J."/>
            <person name="Makela M.R."/>
            <person name="Barry K."/>
            <person name="Chovatia M."/>
            <person name="Clum A."/>
            <person name="Daum C."/>
            <person name="Haridas S."/>
            <person name="He G."/>
            <person name="LaButti K."/>
            <person name="Lipzen A."/>
            <person name="Mondo S."/>
            <person name="Riley R."/>
            <person name="Salamov A."/>
            <person name="Simmons B.A."/>
            <person name="Magnuson J.K."/>
            <person name="Henrissat B."/>
            <person name="Mortensen U.H."/>
            <person name="Larsen T.O."/>
            <person name="Devries R.P."/>
            <person name="Grigoriev I.V."/>
            <person name="Machida M."/>
            <person name="Baker S.E."/>
            <person name="Andersen M.R."/>
        </authorList>
    </citation>
    <scope>NUCLEOTIDE SEQUENCE</scope>
    <source>
        <strain evidence="2">CBS 117612</strain>
    </source>
</reference>
<dbReference type="AlphaFoldDB" id="A0A5N6YHW2"/>
<gene>
    <name evidence="2" type="ORF">BDV24DRAFT_126206</name>
</gene>
<keyword evidence="1" id="KW-0472">Membrane</keyword>
<keyword evidence="1" id="KW-0812">Transmembrane</keyword>
<evidence type="ECO:0000256" key="1">
    <source>
        <dbReference type="SAM" id="Phobius"/>
    </source>
</evidence>
<dbReference type="Proteomes" id="UP000325558">
    <property type="component" value="Unassembled WGS sequence"/>
</dbReference>
<dbReference type="EMBL" id="ML737121">
    <property type="protein sequence ID" value="KAE8345062.1"/>
    <property type="molecule type" value="Genomic_DNA"/>
</dbReference>
<keyword evidence="1" id="KW-1133">Transmembrane helix</keyword>
<organism evidence="2">
    <name type="scientific">Aspergillus arachidicola</name>
    <dbReference type="NCBI Taxonomy" id="656916"/>
    <lineage>
        <taxon>Eukaryota</taxon>
        <taxon>Fungi</taxon>
        <taxon>Dikarya</taxon>
        <taxon>Ascomycota</taxon>
        <taxon>Pezizomycotina</taxon>
        <taxon>Eurotiomycetes</taxon>
        <taxon>Eurotiomycetidae</taxon>
        <taxon>Eurotiales</taxon>
        <taxon>Aspergillaceae</taxon>
        <taxon>Aspergillus</taxon>
        <taxon>Aspergillus subgen. Circumdati</taxon>
    </lineage>
</organism>